<dbReference type="SUPFAM" id="SSF88713">
    <property type="entry name" value="Glycoside hydrolase/deacetylase"/>
    <property type="match status" value="1"/>
</dbReference>
<proteinExistence type="predicted"/>
<evidence type="ECO:0000256" key="2">
    <source>
        <dbReference type="ARBA" id="ARBA00022475"/>
    </source>
</evidence>
<dbReference type="PANTHER" id="PTHR43123:SF1">
    <property type="entry name" value="POLYSACCHARIDE DEACETYLASE-RELATED"/>
    <property type="match status" value="1"/>
</dbReference>
<keyword evidence="3" id="KW-0325">Glycoprotein</keyword>
<keyword evidence="2" id="KW-1003">Cell membrane</keyword>
<dbReference type="GO" id="GO:0005886">
    <property type="term" value="C:plasma membrane"/>
    <property type="evidence" value="ECO:0007669"/>
    <property type="project" value="UniProtKB-SubCell"/>
</dbReference>
<dbReference type="InterPro" id="IPR002509">
    <property type="entry name" value="NODB_dom"/>
</dbReference>
<evidence type="ECO:0000256" key="1">
    <source>
        <dbReference type="ARBA" id="ARBA00004609"/>
    </source>
</evidence>
<dbReference type="InterPro" id="IPR011330">
    <property type="entry name" value="Glyco_hydro/deAcase_b/a-brl"/>
</dbReference>
<dbReference type="GO" id="GO:0005975">
    <property type="term" value="P:carbohydrate metabolic process"/>
    <property type="evidence" value="ECO:0007669"/>
    <property type="project" value="InterPro"/>
</dbReference>
<dbReference type="PANTHER" id="PTHR43123">
    <property type="entry name" value="POLYSACCHARIDE DEACETYLASE-RELATED"/>
    <property type="match status" value="1"/>
</dbReference>
<keyword evidence="6" id="KW-0961">Cell wall biogenesis/degradation</keyword>
<keyword evidence="3" id="KW-0336">GPI-anchor</keyword>
<dbReference type="GO" id="GO:0098552">
    <property type="term" value="C:side of membrane"/>
    <property type="evidence" value="ECO:0007669"/>
    <property type="project" value="UniProtKB-KW"/>
</dbReference>
<protein>
    <submittedName>
        <fullName evidence="8">Carbohydrate esterase family 4 protein</fullName>
    </submittedName>
</protein>
<evidence type="ECO:0000313" key="9">
    <source>
        <dbReference type="Proteomes" id="UP000076842"/>
    </source>
</evidence>
<dbReference type="GO" id="GO:0071555">
    <property type="term" value="P:cell wall organization"/>
    <property type="evidence" value="ECO:0007669"/>
    <property type="project" value="UniProtKB-KW"/>
</dbReference>
<dbReference type="EMBL" id="KV424010">
    <property type="protein sequence ID" value="KZT54637.1"/>
    <property type="molecule type" value="Genomic_DNA"/>
</dbReference>
<evidence type="ECO:0000256" key="4">
    <source>
        <dbReference type="ARBA" id="ARBA00023136"/>
    </source>
</evidence>
<keyword evidence="5" id="KW-0449">Lipoprotein</keyword>
<dbReference type="STRING" id="1353952.A0A165EDR6"/>
<dbReference type="AlphaFoldDB" id="A0A165EDR6"/>
<gene>
    <name evidence="8" type="ORF">CALCODRAFT_485384</name>
</gene>
<dbReference type="GO" id="GO:0016810">
    <property type="term" value="F:hydrolase activity, acting on carbon-nitrogen (but not peptide) bonds"/>
    <property type="evidence" value="ECO:0007669"/>
    <property type="project" value="InterPro"/>
</dbReference>
<accession>A0A165EDR6</accession>
<keyword evidence="4" id="KW-0472">Membrane</keyword>
<evidence type="ECO:0000259" key="7">
    <source>
        <dbReference type="PROSITE" id="PS51677"/>
    </source>
</evidence>
<comment type="subcellular location">
    <subcellularLocation>
        <location evidence="1">Cell membrane</location>
        <topology evidence="1">Lipid-anchor</topology>
        <topology evidence="1">GPI-anchor</topology>
    </subcellularLocation>
</comment>
<keyword evidence="9" id="KW-1185">Reference proteome</keyword>
<dbReference type="Pfam" id="PF01522">
    <property type="entry name" value="Polysacc_deac_1"/>
    <property type="match status" value="1"/>
</dbReference>
<evidence type="ECO:0000256" key="5">
    <source>
        <dbReference type="ARBA" id="ARBA00023288"/>
    </source>
</evidence>
<dbReference type="Gene3D" id="3.20.20.370">
    <property type="entry name" value="Glycoside hydrolase/deacetylase"/>
    <property type="match status" value="1"/>
</dbReference>
<dbReference type="Proteomes" id="UP000076842">
    <property type="component" value="Unassembled WGS sequence"/>
</dbReference>
<dbReference type="InParanoid" id="A0A165EDR6"/>
<evidence type="ECO:0000256" key="6">
    <source>
        <dbReference type="ARBA" id="ARBA00023316"/>
    </source>
</evidence>
<organism evidence="8 9">
    <name type="scientific">Calocera cornea HHB12733</name>
    <dbReference type="NCBI Taxonomy" id="1353952"/>
    <lineage>
        <taxon>Eukaryota</taxon>
        <taxon>Fungi</taxon>
        <taxon>Dikarya</taxon>
        <taxon>Basidiomycota</taxon>
        <taxon>Agaricomycotina</taxon>
        <taxon>Dacrymycetes</taxon>
        <taxon>Dacrymycetales</taxon>
        <taxon>Dacrymycetaceae</taxon>
        <taxon>Calocera</taxon>
    </lineage>
</organism>
<reference evidence="8 9" key="1">
    <citation type="journal article" date="2016" name="Mol. Biol. Evol.">
        <title>Comparative Genomics of Early-Diverging Mushroom-Forming Fungi Provides Insights into the Origins of Lignocellulose Decay Capabilities.</title>
        <authorList>
            <person name="Nagy L.G."/>
            <person name="Riley R."/>
            <person name="Tritt A."/>
            <person name="Adam C."/>
            <person name="Daum C."/>
            <person name="Floudas D."/>
            <person name="Sun H."/>
            <person name="Yadav J.S."/>
            <person name="Pangilinan J."/>
            <person name="Larsson K.H."/>
            <person name="Matsuura K."/>
            <person name="Barry K."/>
            <person name="Labutti K."/>
            <person name="Kuo R."/>
            <person name="Ohm R.A."/>
            <person name="Bhattacharya S.S."/>
            <person name="Shirouzu T."/>
            <person name="Yoshinaga Y."/>
            <person name="Martin F.M."/>
            <person name="Grigoriev I.V."/>
            <person name="Hibbett D.S."/>
        </authorList>
    </citation>
    <scope>NUCLEOTIDE SEQUENCE [LARGE SCALE GENOMIC DNA]</scope>
    <source>
        <strain evidence="8 9">HHB12733</strain>
    </source>
</reference>
<name>A0A165EDR6_9BASI</name>
<dbReference type="OrthoDB" id="9970124at2759"/>
<sequence length="326" mass="36054">MTTKNSTEYTPRDLVGYGGSTPDPQWPGGAKIAISLVLNYEEGSEATPVNGDAATEVLGSELGPGVLPFDDGQRDVNMESLYEYGSRAGVWRILRLFEQYQVKCTAYAVGQAMLLNPSVGAALQKAGHEAASHGWRWIDRSAWSVEEEKEFAKKAIRAIKQTAGQEPRGWYYGNVSARSGQRARALIADVYREEGLELKYYSDSYSDDLPYWVPMPGGEAKEGLLIIPYTLDNNDYREARYNGFQSPTAFADYLIGAFDELYAEGVAGAPKMMSIGLHCRLVGRPGRIGGLRKFLEHAKGKEGVWFATREEIADHWKARFPYAPGA</sequence>
<dbReference type="PROSITE" id="PS51677">
    <property type="entry name" value="NODB"/>
    <property type="match status" value="1"/>
</dbReference>
<feature type="domain" description="NodB homology" evidence="7">
    <location>
        <begin position="76"/>
        <end position="307"/>
    </location>
</feature>
<evidence type="ECO:0000256" key="3">
    <source>
        <dbReference type="ARBA" id="ARBA00022622"/>
    </source>
</evidence>
<evidence type="ECO:0000313" key="8">
    <source>
        <dbReference type="EMBL" id="KZT54637.1"/>
    </source>
</evidence>